<evidence type="ECO:0000313" key="2">
    <source>
        <dbReference type="Proteomes" id="UP001060895"/>
    </source>
</evidence>
<accession>A0ABQ0PFV7</accession>
<reference evidence="1" key="1">
    <citation type="submission" date="2013-04" db="EMBL/GenBank/DDBJ databases">
        <title>The genome sequencing project of 58 acetic acid bacteria.</title>
        <authorList>
            <person name="Okamoto-Kainuma A."/>
            <person name="Ishikawa M."/>
            <person name="Umino S."/>
            <person name="Koizumi Y."/>
            <person name="Shiwa Y."/>
            <person name="Yoshikawa H."/>
            <person name="Matsutani M."/>
            <person name="Matsushita K."/>
        </authorList>
    </citation>
    <scope>NUCLEOTIDE SEQUENCE</scope>
    <source>
        <strain evidence="1">DSM 12717</strain>
    </source>
</reference>
<organism evidence="1 2">
    <name type="scientific">Gluconacetobacter sacchari DSM 12717</name>
    <dbReference type="NCBI Taxonomy" id="1307940"/>
    <lineage>
        <taxon>Bacteria</taxon>
        <taxon>Pseudomonadati</taxon>
        <taxon>Pseudomonadota</taxon>
        <taxon>Alphaproteobacteria</taxon>
        <taxon>Acetobacterales</taxon>
        <taxon>Acetobacteraceae</taxon>
        <taxon>Gluconacetobacter</taxon>
    </lineage>
</organism>
<name>A0ABQ0PFV7_9PROT</name>
<dbReference type="EMBL" id="BAQP01000472">
    <property type="protein sequence ID" value="GBQ32157.1"/>
    <property type="molecule type" value="Genomic_DNA"/>
</dbReference>
<dbReference type="InterPro" id="IPR008979">
    <property type="entry name" value="Galactose-bd-like_sf"/>
</dbReference>
<dbReference type="Proteomes" id="UP001060895">
    <property type="component" value="Unassembled WGS sequence"/>
</dbReference>
<comment type="caution">
    <text evidence="1">The sequence shown here is derived from an EMBL/GenBank/DDBJ whole genome shotgun (WGS) entry which is preliminary data.</text>
</comment>
<proteinExistence type="predicted"/>
<dbReference type="Gene3D" id="2.60.120.260">
    <property type="entry name" value="Galactose-binding domain-like"/>
    <property type="match status" value="1"/>
</dbReference>
<sequence>MIQIQSIWFPLYDRNPQTYVDNIFFAPKDAYRPATVSVEIARRWPEVHGGPLKGP</sequence>
<keyword evidence="2" id="KW-1185">Reference proteome</keyword>
<evidence type="ECO:0000313" key="1">
    <source>
        <dbReference type="EMBL" id="GBQ32157.1"/>
    </source>
</evidence>
<protein>
    <submittedName>
        <fullName evidence="1">Uncharacterized protein</fullName>
    </submittedName>
</protein>
<gene>
    <name evidence="1" type="ORF">AA12717_3951</name>
</gene>
<dbReference type="SUPFAM" id="SSF49785">
    <property type="entry name" value="Galactose-binding domain-like"/>
    <property type="match status" value="1"/>
</dbReference>